<evidence type="ECO:0000256" key="9">
    <source>
        <dbReference type="PIRSR" id="PIRSR605150-1"/>
    </source>
</evidence>
<evidence type="ECO:0000256" key="1">
    <source>
        <dbReference type="ARBA" id="ARBA00004653"/>
    </source>
</evidence>
<feature type="binding site" evidence="10">
    <location>
        <position position="219"/>
    </location>
    <ligand>
        <name>UDP-alpha-D-glucose</name>
        <dbReference type="ChEBI" id="CHEBI:58885"/>
    </ligand>
</feature>
<accession>A0AAD8QNJ2</accession>
<keyword evidence="8" id="KW-0961">Cell wall biogenesis/degradation</keyword>
<dbReference type="Proteomes" id="UP001231189">
    <property type="component" value="Unassembled WGS sequence"/>
</dbReference>
<evidence type="ECO:0000313" key="13">
    <source>
        <dbReference type="EMBL" id="KAK1604364.1"/>
    </source>
</evidence>
<evidence type="ECO:0000313" key="14">
    <source>
        <dbReference type="Proteomes" id="UP001231189"/>
    </source>
</evidence>
<evidence type="ECO:0000256" key="7">
    <source>
        <dbReference type="ARBA" id="ARBA00023136"/>
    </source>
</evidence>
<evidence type="ECO:0000256" key="2">
    <source>
        <dbReference type="ARBA" id="ARBA00022676"/>
    </source>
</evidence>
<keyword evidence="5 12" id="KW-1133">Transmembrane helix</keyword>
<feature type="transmembrane region" description="Helical" evidence="12">
    <location>
        <begin position="125"/>
        <end position="143"/>
    </location>
</feature>
<keyword evidence="4 12" id="KW-0812">Transmembrane</keyword>
<dbReference type="InterPro" id="IPR005150">
    <property type="entry name" value="Cellulose_synth"/>
</dbReference>
<dbReference type="AlphaFoldDB" id="A0AAD8QNJ2"/>
<feature type="transmembrane region" description="Helical" evidence="12">
    <location>
        <begin position="801"/>
        <end position="825"/>
    </location>
</feature>
<feature type="transmembrane region" description="Helical" evidence="12">
    <location>
        <begin position="712"/>
        <end position="735"/>
    </location>
</feature>
<evidence type="ECO:0000256" key="12">
    <source>
        <dbReference type="SAM" id="Phobius"/>
    </source>
</evidence>
<evidence type="ECO:0000256" key="5">
    <source>
        <dbReference type="ARBA" id="ARBA00022989"/>
    </source>
</evidence>
<keyword evidence="14" id="KW-1185">Reference proteome</keyword>
<comment type="caution">
    <text evidence="13">The sequence shown here is derived from an EMBL/GenBank/DDBJ whole genome shotgun (WGS) entry which is preliminary data.</text>
</comment>
<dbReference type="PANTHER" id="PTHR13301">
    <property type="entry name" value="X-BOX TRANSCRIPTION FACTOR-RELATED"/>
    <property type="match status" value="1"/>
</dbReference>
<feature type="transmembrane region" description="Helical" evidence="12">
    <location>
        <begin position="672"/>
        <end position="692"/>
    </location>
</feature>
<evidence type="ECO:0000256" key="3">
    <source>
        <dbReference type="ARBA" id="ARBA00022679"/>
    </source>
</evidence>
<feature type="binding site" evidence="10">
    <location>
        <position position="248"/>
    </location>
    <ligand>
        <name>UDP-alpha-D-glucose</name>
        <dbReference type="ChEBI" id="CHEBI:58885"/>
    </ligand>
</feature>
<keyword evidence="6" id="KW-0333">Golgi apparatus</keyword>
<dbReference type="EMBL" id="JAUUTY010000007">
    <property type="protein sequence ID" value="KAK1604364.1"/>
    <property type="molecule type" value="Genomic_DNA"/>
</dbReference>
<dbReference type="GO" id="GO:0030244">
    <property type="term" value="P:cellulose biosynthetic process"/>
    <property type="evidence" value="ECO:0007669"/>
    <property type="project" value="InterPro"/>
</dbReference>
<feature type="active site" evidence="9">
    <location>
        <position position="248"/>
    </location>
</feature>
<protein>
    <submittedName>
        <fullName evidence="13">Uncharacterized protein</fullName>
    </submittedName>
</protein>
<feature type="transmembrane region" description="Helical" evidence="12">
    <location>
        <begin position="747"/>
        <end position="765"/>
    </location>
</feature>
<evidence type="ECO:0000256" key="10">
    <source>
        <dbReference type="PIRSR" id="PIRSR605150-2"/>
    </source>
</evidence>
<keyword evidence="3" id="KW-0808">Transferase</keyword>
<feature type="active site" evidence="9">
    <location>
        <position position="603"/>
    </location>
</feature>
<feature type="binding site" evidence="10">
    <location>
        <position position="419"/>
    </location>
    <ligand>
        <name>UDP-alpha-D-glucose</name>
        <dbReference type="ChEBI" id="CHEBI:58885"/>
    </ligand>
</feature>
<gene>
    <name evidence="13" type="ORF">QYE76_028037</name>
</gene>
<dbReference type="SUPFAM" id="SSF53448">
    <property type="entry name" value="Nucleotide-diphospho-sugar transferases"/>
    <property type="match status" value="1"/>
</dbReference>
<keyword evidence="2" id="KW-0328">Glycosyltransferase</keyword>
<dbReference type="FunFam" id="3.90.550.10:FF:000027">
    <property type="entry name" value="Cellulose synthase-like protein D4"/>
    <property type="match status" value="1"/>
</dbReference>
<evidence type="ECO:0000256" key="4">
    <source>
        <dbReference type="ARBA" id="ARBA00022692"/>
    </source>
</evidence>
<reference evidence="13" key="1">
    <citation type="submission" date="2023-07" db="EMBL/GenBank/DDBJ databases">
        <title>A chromosome-level genome assembly of Lolium multiflorum.</title>
        <authorList>
            <person name="Chen Y."/>
            <person name="Copetti D."/>
            <person name="Kolliker R."/>
            <person name="Studer B."/>
        </authorList>
    </citation>
    <scope>NUCLEOTIDE SEQUENCE</scope>
    <source>
        <strain evidence="13">02402/16</strain>
        <tissue evidence="13">Leaf</tissue>
    </source>
</reference>
<feature type="binding site" evidence="11">
    <location>
        <position position="444"/>
    </location>
    <ligand>
        <name>Mn(2+)</name>
        <dbReference type="ChEBI" id="CHEBI:29035"/>
    </ligand>
</feature>
<dbReference type="GO" id="GO:0016760">
    <property type="term" value="F:cellulose synthase (UDP-forming) activity"/>
    <property type="evidence" value="ECO:0007669"/>
    <property type="project" value="InterPro"/>
</dbReference>
<evidence type="ECO:0000256" key="11">
    <source>
        <dbReference type="PIRSR" id="PIRSR605150-3"/>
    </source>
</evidence>
<proteinExistence type="predicted"/>
<dbReference type="GO" id="GO:0000139">
    <property type="term" value="C:Golgi membrane"/>
    <property type="evidence" value="ECO:0007669"/>
    <property type="project" value="UniProtKB-SubCell"/>
</dbReference>
<dbReference type="Pfam" id="PF03552">
    <property type="entry name" value="Cellulose_synt"/>
    <property type="match status" value="2"/>
</dbReference>
<feature type="transmembrane region" description="Helical" evidence="12">
    <location>
        <begin position="837"/>
        <end position="856"/>
    </location>
</feature>
<evidence type="ECO:0000256" key="6">
    <source>
        <dbReference type="ARBA" id="ARBA00023034"/>
    </source>
</evidence>
<keyword evidence="7 12" id="KW-0472">Membrane</keyword>
<name>A0AAD8QNJ2_LOLMU</name>
<feature type="binding site" evidence="11">
    <location>
        <position position="420"/>
    </location>
    <ligand>
        <name>Mn(2+)</name>
        <dbReference type="ChEBI" id="CHEBI:29035"/>
    </ligand>
</feature>
<organism evidence="13 14">
    <name type="scientific">Lolium multiflorum</name>
    <name type="common">Italian ryegrass</name>
    <name type="synonym">Lolium perenne subsp. multiflorum</name>
    <dbReference type="NCBI Taxonomy" id="4521"/>
    <lineage>
        <taxon>Eukaryota</taxon>
        <taxon>Viridiplantae</taxon>
        <taxon>Streptophyta</taxon>
        <taxon>Embryophyta</taxon>
        <taxon>Tracheophyta</taxon>
        <taxon>Spermatophyta</taxon>
        <taxon>Magnoliopsida</taxon>
        <taxon>Liliopsida</taxon>
        <taxon>Poales</taxon>
        <taxon>Poaceae</taxon>
        <taxon>BOP clade</taxon>
        <taxon>Pooideae</taxon>
        <taxon>Poodae</taxon>
        <taxon>Poeae</taxon>
        <taxon>Poeae Chloroplast Group 2 (Poeae type)</taxon>
        <taxon>Loliodinae</taxon>
        <taxon>Loliinae</taxon>
        <taxon>Lolium</taxon>
    </lineage>
</organism>
<dbReference type="InterPro" id="IPR029044">
    <property type="entry name" value="Nucleotide-diphossugar_trans"/>
</dbReference>
<sequence length="893" mass="101409">MAFSKSSKIRRALQHIMGMHIAAESQERWSGPTTQLARYYTYMQAMSPPTVDNAGLGQPLLANGKGDAGAVPTLRRKKKGSKKETYWVDIEQPDVLESAPDLENGSGGRPLLLFRNKKVKRRILYPYRILIFARLIAVILFFIWRLKNNISDMIWLWGMSVAGDVWFGFSWLLNQLPKVNPIKSIPDLGALKKTCDLGEGRSSLPGIDVFVTTADPIDEPILYTMNCILSILAVDYPVDKNACYLSDDAGALVNYEALVETAKFATLWVPFCRKYCIEPRAPESYFELKAQSYICSSLEDFIIDHKYVHRKYDEFKMQIEMLPDTIRERSDTYNNIHINATFMADGTQWPGTWIDPTESHKKGHHASIVQIIVNQPSHIPQRGLPVCAKENVDFSTTDVRLPMLVYVSREKHPSYDHQKKAGAMNVQLRVSALLSNAPFIINFDCDHYINNSQSFRAAVCFMLDPREGENTAFVQFPQRFDNVDPTDRYCNHNRVFFDGTMLALNGLQGPSYLGTGCMFRRIALYGIGSPRRRADGVTTRTNIFGNSTSFLRSMLSPDQEQEMSLKLNEMAISELVDVMACAYEVCTGWGKDVGWIYNIATEDIATGFRAHRQGWCSKFCTIKPDAFRGTAPINLTERLLQIMRWSGGSLELFFSHSNPLFARGWLHPIQRVAYLNMTIYPITSIFIVVYGLCPMMWLLPGEFYIQRPFTRYVLYVIMIILMIHIIGVFEIKWAGITWMDWWRNEQFFMIGATSAYPTAVLYMLVKLVTGKGIQFRITSKQTSADTNDKFADLYVFRWVPLLIPTTLVFAVNVGAIGVALGKVILLNGSWTAVQMRHAILGLIFNIWVMALLYPFALAMLGKRGKRPIILLIVLPLAFITVGVTYCAIQYFLL</sequence>
<evidence type="ECO:0000256" key="8">
    <source>
        <dbReference type="ARBA" id="ARBA00023316"/>
    </source>
</evidence>
<dbReference type="GO" id="GO:0071555">
    <property type="term" value="P:cell wall organization"/>
    <property type="evidence" value="ECO:0007669"/>
    <property type="project" value="UniProtKB-KW"/>
</dbReference>
<dbReference type="Gene3D" id="3.90.550.10">
    <property type="entry name" value="Spore Coat Polysaccharide Biosynthesis Protein SpsA, Chain A"/>
    <property type="match status" value="1"/>
</dbReference>
<dbReference type="GO" id="GO:0071669">
    <property type="term" value="P:plant-type cell wall organization or biogenesis"/>
    <property type="evidence" value="ECO:0007669"/>
    <property type="project" value="UniProtKB-ARBA"/>
</dbReference>
<comment type="subcellular location">
    <subcellularLocation>
        <location evidence="1">Golgi apparatus membrane</location>
        <topology evidence="1">Multi-pass membrane protein</topology>
    </subcellularLocation>
</comment>
<feature type="transmembrane region" description="Helical" evidence="12">
    <location>
        <begin position="868"/>
        <end position="892"/>
    </location>
</feature>